<dbReference type="Proteomes" id="UP000595197">
    <property type="component" value="Chromosome"/>
</dbReference>
<evidence type="ECO:0000313" key="3">
    <source>
        <dbReference type="Proteomes" id="UP000595197"/>
    </source>
</evidence>
<gene>
    <name evidence="2" type="ORF">IGS68_11490</name>
</gene>
<feature type="chain" id="PRO_5047506389" evidence="1">
    <location>
        <begin position="24"/>
        <end position="188"/>
    </location>
</feature>
<organism evidence="2 3">
    <name type="scientific">Skermanella cutis</name>
    <dbReference type="NCBI Taxonomy" id="2775420"/>
    <lineage>
        <taxon>Bacteria</taxon>
        <taxon>Pseudomonadati</taxon>
        <taxon>Pseudomonadota</taxon>
        <taxon>Alphaproteobacteria</taxon>
        <taxon>Rhodospirillales</taxon>
        <taxon>Azospirillaceae</taxon>
        <taxon>Skermanella</taxon>
    </lineage>
</organism>
<reference evidence="2" key="1">
    <citation type="submission" date="2021-02" db="EMBL/GenBank/DDBJ databases">
        <title>Skermanella TT6 skin isolate.</title>
        <authorList>
            <person name="Lee K."/>
            <person name="Ganzorig M."/>
        </authorList>
    </citation>
    <scope>NUCLEOTIDE SEQUENCE</scope>
    <source>
        <strain evidence="2">TT6</strain>
    </source>
</reference>
<name>A0ABX7BCD9_9PROT</name>
<evidence type="ECO:0000256" key="1">
    <source>
        <dbReference type="SAM" id="SignalP"/>
    </source>
</evidence>
<dbReference type="Pfam" id="PF13689">
    <property type="entry name" value="DUF4154"/>
    <property type="match status" value="1"/>
</dbReference>
<dbReference type="EMBL" id="CP067420">
    <property type="protein sequence ID" value="QQP91778.1"/>
    <property type="molecule type" value="Genomic_DNA"/>
</dbReference>
<dbReference type="InterPro" id="IPR025293">
    <property type="entry name" value="YfiR/HmsC-like"/>
</dbReference>
<evidence type="ECO:0000313" key="2">
    <source>
        <dbReference type="EMBL" id="QQP91778.1"/>
    </source>
</evidence>
<proteinExistence type="predicted"/>
<sequence>MPPRFFRNLALRAVAALVPFLSAGGMVSKTWAAPSEYEVKAAFLYNFAKFTAWPPAPEAPPAPFAICVLGEDRFGTALDVLQGKPVDGRPVVVRRMVEPEDLQRCRIVFVGPPHADRMDRLSRTLQDQPVLTVGDSPGFVRSGGMIGFVIEDGRIRFEIDPDRISPTGLTVSSQLLNLAVIVRGRGPL</sequence>
<feature type="signal peptide" evidence="1">
    <location>
        <begin position="1"/>
        <end position="23"/>
    </location>
</feature>
<keyword evidence="1" id="KW-0732">Signal</keyword>
<dbReference type="RefSeq" id="WP_201080047.1">
    <property type="nucleotide sequence ID" value="NZ_CP067420.1"/>
</dbReference>
<protein>
    <submittedName>
        <fullName evidence="2">YfiR family protein</fullName>
    </submittedName>
</protein>
<accession>A0ABX7BCD9</accession>
<keyword evidence="3" id="KW-1185">Reference proteome</keyword>